<keyword evidence="4" id="KW-0479">Metal-binding</keyword>
<keyword evidence="13" id="KW-1185">Reference proteome</keyword>
<dbReference type="GO" id="GO:0046872">
    <property type="term" value="F:metal ion binding"/>
    <property type="evidence" value="ECO:0007669"/>
    <property type="project" value="UniProtKB-KW"/>
</dbReference>
<sequence length="207" mass="22438">MMMMMRQGGGMLGGLRCQDCGNQAKRDCVYMRCRTCCRSKGFQCQTHVKSTWVPAYRRRQRLVQADSQTNPKRLRDHSSTSGLEAGSFPAEVSSPATFRCVHVSSIDDAVDQYAYQTTVVIGGHVFKGILYDQGLESHYTTGECSSRETQQSNVQVNAAAPVLAGAAPSSSPVAATQTAALPSSSYAPPFNAFMAAGTQFFLHHPKS</sequence>
<accession>A0AAV5KHZ0</accession>
<dbReference type="EMBL" id="BPVZ01000064">
    <property type="protein sequence ID" value="GKV24134.1"/>
    <property type="molecule type" value="Genomic_DNA"/>
</dbReference>
<keyword evidence="10" id="KW-0927">Auxin signaling pathway</keyword>
<dbReference type="GO" id="GO:0003677">
    <property type="term" value="F:DNA binding"/>
    <property type="evidence" value="ECO:0007669"/>
    <property type="project" value="UniProtKB-KW"/>
</dbReference>
<dbReference type="GO" id="GO:0009734">
    <property type="term" value="P:auxin-activated signaling pathway"/>
    <property type="evidence" value="ECO:0007669"/>
    <property type="project" value="UniProtKB-KW"/>
</dbReference>
<evidence type="ECO:0000256" key="1">
    <source>
        <dbReference type="ARBA" id="ARBA00004123"/>
    </source>
</evidence>
<gene>
    <name evidence="12" type="ORF">SLEP1_g33784</name>
</gene>
<dbReference type="AlphaFoldDB" id="A0AAV5KHZ0"/>
<proteinExistence type="inferred from homology"/>
<dbReference type="GO" id="GO:0045893">
    <property type="term" value="P:positive regulation of DNA-templated transcription"/>
    <property type="evidence" value="ECO:0007669"/>
    <property type="project" value="TreeGrafter"/>
</dbReference>
<evidence type="ECO:0000256" key="10">
    <source>
        <dbReference type="ARBA" id="ARBA00023294"/>
    </source>
</evidence>
<dbReference type="Pfam" id="PF05142">
    <property type="entry name" value="DUF702"/>
    <property type="match status" value="1"/>
</dbReference>
<protein>
    <submittedName>
        <fullName evidence="12">Uncharacterized protein</fullName>
    </submittedName>
</protein>
<keyword evidence="8" id="KW-0010">Activator</keyword>
<dbReference type="InterPro" id="IPR006510">
    <property type="entry name" value="Znf_LRP1"/>
</dbReference>
<dbReference type="PANTHER" id="PTHR31604:SF16">
    <property type="entry name" value="PROTEIN SHI RELATED SEQUENCE 3"/>
    <property type="match status" value="1"/>
</dbReference>
<dbReference type="GO" id="GO:0003700">
    <property type="term" value="F:DNA-binding transcription factor activity"/>
    <property type="evidence" value="ECO:0007669"/>
    <property type="project" value="InterPro"/>
</dbReference>
<dbReference type="NCBIfam" id="TIGR01624">
    <property type="entry name" value="LRP1_Cterm"/>
    <property type="match status" value="1"/>
</dbReference>
<name>A0AAV5KHZ0_9ROSI</name>
<evidence type="ECO:0000313" key="13">
    <source>
        <dbReference type="Proteomes" id="UP001054252"/>
    </source>
</evidence>
<evidence type="ECO:0000256" key="8">
    <source>
        <dbReference type="ARBA" id="ARBA00023159"/>
    </source>
</evidence>
<evidence type="ECO:0000256" key="5">
    <source>
        <dbReference type="ARBA" id="ARBA00022833"/>
    </source>
</evidence>
<evidence type="ECO:0000256" key="4">
    <source>
        <dbReference type="ARBA" id="ARBA00022723"/>
    </source>
</evidence>
<dbReference type="NCBIfam" id="TIGR01623">
    <property type="entry name" value="put_zinc_LRP1"/>
    <property type="match status" value="1"/>
</dbReference>
<dbReference type="InterPro" id="IPR007818">
    <property type="entry name" value="SHI"/>
</dbReference>
<dbReference type="GO" id="GO:0005634">
    <property type="term" value="C:nucleus"/>
    <property type="evidence" value="ECO:0007669"/>
    <property type="project" value="UniProtKB-SubCell"/>
</dbReference>
<evidence type="ECO:0000256" key="11">
    <source>
        <dbReference type="SAM" id="MobiDB-lite"/>
    </source>
</evidence>
<comment type="subcellular location">
    <subcellularLocation>
        <location evidence="1">Nucleus</location>
    </subcellularLocation>
</comment>
<dbReference type="GO" id="GO:0009851">
    <property type="term" value="P:auxin biosynthetic process"/>
    <property type="evidence" value="ECO:0007669"/>
    <property type="project" value="UniProtKB-KW"/>
</dbReference>
<dbReference type="Proteomes" id="UP001054252">
    <property type="component" value="Unassembled WGS sequence"/>
</dbReference>
<keyword evidence="9" id="KW-0539">Nucleus</keyword>
<evidence type="ECO:0000256" key="9">
    <source>
        <dbReference type="ARBA" id="ARBA00023242"/>
    </source>
</evidence>
<organism evidence="12 13">
    <name type="scientific">Rubroshorea leprosula</name>
    <dbReference type="NCBI Taxonomy" id="152421"/>
    <lineage>
        <taxon>Eukaryota</taxon>
        <taxon>Viridiplantae</taxon>
        <taxon>Streptophyta</taxon>
        <taxon>Embryophyta</taxon>
        <taxon>Tracheophyta</taxon>
        <taxon>Spermatophyta</taxon>
        <taxon>Magnoliopsida</taxon>
        <taxon>eudicotyledons</taxon>
        <taxon>Gunneridae</taxon>
        <taxon>Pentapetalae</taxon>
        <taxon>rosids</taxon>
        <taxon>malvids</taxon>
        <taxon>Malvales</taxon>
        <taxon>Dipterocarpaceae</taxon>
        <taxon>Rubroshorea</taxon>
    </lineage>
</organism>
<evidence type="ECO:0000313" key="12">
    <source>
        <dbReference type="EMBL" id="GKV24134.1"/>
    </source>
</evidence>
<comment type="caution">
    <text evidence="12">The sequence shown here is derived from an EMBL/GenBank/DDBJ whole genome shotgun (WGS) entry which is preliminary data.</text>
</comment>
<evidence type="ECO:0000256" key="6">
    <source>
        <dbReference type="ARBA" id="ARBA00023070"/>
    </source>
</evidence>
<evidence type="ECO:0000256" key="3">
    <source>
        <dbReference type="ARBA" id="ARBA00022473"/>
    </source>
</evidence>
<reference evidence="12 13" key="1">
    <citation type="journal article" date="2021" name="Commun. Biol.">
        <title>The genome of Shorea leprosula (Dipterocarpaceae) highlights the ecological relevance of drought in aseasonal tropical rainforests.</title>
        <authorList>
            <person name="Ng K.K.S."/>
            <person name="Kobayashi M.J."/>
            <person name="Fawcett J.A."/>
            <person name="Hatakeyama M."/>
            <person name="Paape T."/>
            <person name="Ng C.H."/>
            <person name="Ang C.C."/>
            <person name="Tnah L.H."/>
            <person name="Lee C.T."/>
            <person name="Nishiyama T."/>
            <person name="Sese J."/>
            <person name="O'Brien M.J."/>
            <person name="Copetti D."/>
            <person name="Mohd Noor M.I."/>
            <person name="Ong R.C."/>
            <person name="Putra M."/>
            <person name="Sireger I.Z."/>
            <person name="Indrioko S."/>
            <person name="Kosugi Y."/>
            <person name="Izuno A."/>
            <person name="Isagi Y."/>
            <person name="Lee S.L."/>
            <person name="Shimizu K.K."/>
        </authorList>
    </citation>
    <scope>NUCLEOTIDE SEQUENCE [LARGE SCALE GENOMIC DNA]</scope>
    <source>
        <strain evidence="12">214</strain>
    </source>
</reference>
<keyword evidence="5" id="KW-0862">Zinc</keyword>
<evidence type="ECO:0000256" key="7">
    <source>
        <dbReference type="ARBA" id="ARBA00023125"/>
    </source>
</evidence>
<feature type="region of interest" description="Disordered" evidence="11">
    <location>
        <begin position="62"/>
        <end position="88"/>
    </location>
</feature>
<dbReference type="PANTHER" id="PTHR31604">
    <property type="entry name" value="PROTEIN LATERAL ROOT PRIMORDIUM 1"/>
    <property type="match status" value="1"/>
</dbReference>
<dbReference type="InterPro" id="IPR006511">
    <property type="entry name" value="SHI_C"/>
</dbReference>
<keyword evidence="3" id="KW-0217">Developmental protein</keyword>
<keyword evidence="7" id="KW-0238">DNA-binding</keyword>
<evidence type="ECO:0000256" key="2">
    <source>
        <dbReference type="ARBA" id="ARBA00006911"/>
    </source>
</evidence>
<comment type="similarity">
    <text evidence="2">Belongs to the SHI protein family.</text>
</comment>
<keyword evidence="6" id="KW-0073">Auxin biosynthesis</keyword>